<evidence type="ECO:0000313" key="1">
    <source>
        <dbReference type="EMBL" id="GBN12025.1"/>
    </source>
</evidence>
<proteinExistence type="predicted"/>
<name>A0A4Y2LBI6_ARAVE</name>
<dbReference type="EMBL" id="BGPR01005637">
    <property type="protein sequence ID" value="GBN12025.1"/>
    <property type="molecule type" value="Genomic_DNA"/>
</dbReference>
<protein>
    <submittedName>
        <fullName evidence="1">Uncharacterized protein</fullName>
    </submittedName>
</protein>
<accession>A0A4Y2LBI6</accession>
<sequence>MRMNNVVEFGVALMESYNKFHTKVEEQKQYLLLLVKQFRSKYLDTPFNKSSECNLLELTRTTSTNALIGIPPLHIVARAMYLKFQIWVMRSSEAQLLLNIDEIDKFIRTSEIHQKKK</sequence>
<keyword evidence="2" id="KW-1185">Reference proteome</keyword>
<organism evidence="1 2">
    <name type="scientific">Araneus ventricosus</name>
    <name type="common">Orbweaver spider</name>
    <name type="synonym">Epeira ventricosa</name>
    <dbReference type="NCBI Taxonomy" id="182803"/>
    <lineage>
        <taxon>Eukaryota</taxon>
        <taxon>Metazoa</taxon>
        <taxon>Ecdysozoa</taxon>
        <taxon>Arthropoda</taxon>
        <taxon>Chelicerata</taxon>
        <taxon>Arachnida</taxon>
        <taxon>Araneae</taxon>
        <taxon>Araneomorphae</taxon>
        <taxon>Entelegynae</taxon>
        <taxon>Araneoidea</taxon>
        <taxon>Araneidae</taxon>
        <taxon>Araneus</taxon>
    </lineage>
</organism>
<dbReference type="OrthoDB" id="411823at2759"/>
<comment type="caution">
    <text evidence="1">The sequence shown here is derived from an EMBL/GenBank/DDBJ whole genome shotgun (WGS) entry which is preliminary data.</text>
</comment>
<gene>
    <name evidence="1" type="ORF">AVEN_102205_1</name>
</gene>
<dbReference type="AlphaFoldDB" id="A0A4Y2LBI6"/>
<evidence type="ECO:0000313" key="2">
    <source>
        <dbReference type="Proteomes" id="UP000499080"/>
    </source>
</evidence>
<dbReference type="Proteomes" id="UP000499080">
    <property type="component" value="Unassembled WGS sequence"/>
</dbReference>
<reference evidence="1 2" key="1">
    <citation type="journal article" date="2019" name="Sci. Rep.">
        <title>Orb-weaving spider Araneus ventricosus genome elucidates the spidroin gene catalogue.</title>
        <authorList>
            <person name="Kono N."/>
            <person name="Nakamura H."/>
            <person name="Ohtoshi R."/>
            <person name="Moran D.A.P."/>
            <person name="Shinohara A."/>
            <person name="Yoshida Y."/>
            <person name="Fujiwara M."/>
            <person name="Mori M."/>
            <person name="Tomita M."/>
            <person name="Arakawa K."/>
        </authorList>
    </citation>
    <scope>NUCLEOTIDE SEQUENCE [LARGE SCALE GENOMIC DNA]</scope>
</reference>